<reference evidence="2 3" key="1">
    <citation type="submission" date="2020-07" db="EMBL/GenBank/DDBJ databases">
        <title>Taxonomic proposal: Crassvirales, a new order of highly abundant and diverse bacterial viruses.</title>
        <authorList>
            <person name="Shkoporov A.N."/>
            <person name="Stockdale S.R."/>
            <person name="Guerin E."/>
            <person name="Ross R.P."/>
            <person name="Hill C."/>
        </authorList>
    </citation>
    <scope>NUCLEOTIDE SEQUENCE [LARGE SCALE GENOMIC DNA]</scope>
</reference>
<evidence type="ECO:0000313" key="2">
    <source>
        <dbReference type="EMBL" id="QOR57221.1"/>
    </source>
</evidence>
<evidence type="ECO:0000313" key="3">
    <source>
        <dbReference type="Proteomes" id="UP000593734"/>
    </source>
</evidence>
<dbReference type="KEGG" id="vg:65131153"/>
<evidence type="ECO:0000256" key="1">
    <source>
        <dbReference type="SAM" id="MobiDB-lite"/>
    </source>
</evidence>
<accession>A0A7M1RTH5</accession>
<keyword evidence="3" id="KW-1185">Reference proteome</keyword>
<feature type="region of interest" description="Disordered" evidence="1">
    <location>
        <begin position="1"/>
        <end position="43"/>
    </location>
</feature>
<proteinExistence type="predicted"/>
<dbReference type="Proteomes" id="UP000593734">
    <property type="component" value="Segment"/>
</dbReference>
<dbReference type="GeneID" id="65131153"/>
<protein>
    <submittedName>
        <fullName evidence="2">Uncharacterized protein</fullName>
    </submittedName>
</protein>
<name>A0A7M1RTH5_9CAUD</name>
<dbReference type="RefSeq" id="YP_010112673.1">
    <property type="nucleotide sequence ID" value="NC_055894.1"/>
</dbReference>
<organism evidence="2 3">
    <name type="scientific">uncultured phage cr6_1</name>
    <dbReference type="NCBI Taxonomy" id="2772085"/>
    <lineage>
        <taxon>Viruses</taxon>
        <taxon>Duplodnaviria</taxon>
        <taxon>Heunggongvirae</taxon>
        <taxon>Uroviricota</taxon>
        <taxon>Caudoviricetes</taxon>
        <taxon>Crassvirales</taxon>
        <taxon>Suoliviridae</taxon>
        <taxon>Bearivirinae</taxon>
        <taxon>Afonbuvirus</taxon>
        <taxon>Afonbuvirus faecalis</taxon>
    </lineage>
</organism>
<sequence>MGKTYKESHFPGSKQSGKAAEYQSKKRVRHSKMQPYKRERAIV</sequence>
<dbReference type="EMBL" id="MT774401">
    <property type="protein sequence ID" value="QOR57221.1"/>
    <property type="molecule type" value="Genomic_DNA"/>
</dbReference>